<dbReference type="Gramene" id="GBG78319">
    <property type="protein sequence ID" value="GBG78319"/>
    <property type="gene ID" value="CBR_g26348"/>
</dbReference>
<evidence type="ECO:0000313" key="2">
    <source>
        <dbReference type="EMBL" id="GBG78319.1"/>
    </source>
</evidence>
<evidence type="ECO:0000313" key="3">
    <source>
        <dbReference type="Proteomes" id="UP000265515"/>
    </source>
</evidence>
<feature type="compositionally biased region" description="Polar residues" evidence="1">
    <location>
        <begin position="22"/>
        <end position="34"/>
    </location>
</feature>
<name>A0A388L7N6_CHABU</name>
<accession>A0A388L7N6</accession>
<proteinExistence type="predicted"/>
<organism evidence="2 3">
    <name type="scientific">Chara braunii</name>
    <name type="common">Braun's stonewort</name>
    <dbReference type="NCBI Taxonomy" id="69332"/>
    <lineage>
        <taxon>Eukaryota</taxon>
        <taxon>Viridiplantae</taxon>
        <taxon>Streptophyta</taxon>
        <taxon>Charophyceae</taxon>
        <taxon>Charales</taxon>
        <taxon>Characeae</taxon>
        <taxon>Chara</taxon>
    </lineage>
</organism>
<reference evidence="2 3" key="1">
    <citation type="journal article" date="2018" name="Cell">
        <title>The Chara Genome: Secondary Complexity and Implications for Plant Terrestrialization.</title>
        <authorList>
            <person name="Nishiyama T."/>
            <person name="Sakayama H."/>
            <person name="Vries J.D."/>
            <person name="Buschmann H."/>
            <person name="Saint-Marcoux D."/>
            <person name="Ullrich K.K."/>
            <person name="Haas F.B."/>
            <person name="Vanderstraeten L."/>
            <person name="Becker D."/>
            <person name="Lang D."/>
            <person name="Vosolsobe S."/>
            <person name="Rombauts S."/>
            <person name="Wilhelmsson P.K.I."/>
            <person name="Janitza P."/>
            <person name="Kern R."/>
            <person name="Heyl A."/>
            <person name="Rumpler F."/>
            <person name="Villalobos L.I.A.C."/>
            <person name="Clay J.M."/>
            <person name="Skokan R."/>
            <person name="Toyoda A."/>
            <person name="Suzuki Y."/>
            <person name="Kagoshima H."/>
            <person name="Schijlen E."/>
            <person name="Tajeshwar N."/>
            <person name="Catarino B."/>
            <person name="Hetherington A.J."/>
            <person name="Saltykova A."/>
            <person name="Bonnot C."/>
            <person name="Breuninger H."/>
            <person name="Symeonidi A."/>
            <person name="Radhakrishnan G.V."/>
            <person name="Van Nieuwerburgh F."/>
            <person name="Deforce D."/>
            <person name="Chang C."/>
            <person name="Karol K.G."/>
            <person name="Hedrich R."/>
            <person name="Ulvskov P."/>
            <person name="Glockner G."/>
            <person name="Delwiche C.F."/>
            <person name="Petrasek J."/>
            <person name="Van de Peer Y."/>
            <person name="Friml J."/>
            <person name="Beilby M."/>
            <person name="Dolan L."/>
            <person name="Kohara Y."/>
            <person name="Sugano S."/>
            <person name="Fujiyama A."/>
            <person name="Delaux P.-M."/>
            <person name="Quint M."/>
            <person name="TheiBen G."/>
            <person name="Hagemann M."/>
            <person name="Harholt J."/>
            <person name="Dunand C."/>
            <person name="Zachgo S."/>
            <person name="Langdale J."/>
            <person name="Maumus F."/>
            <person name="Straeten D.V.D."/>
            <person name="Gould S.B."/>
            <person name="Rensing S.A."/>
        </authorList>
    </citation>
    <scope>NUCLEOTIDE SEQUENCE [LARGE SCALE GENOMIC DNA]</scope>
    <source>
        <strain evidence="2 3">S276</strain>
    </source>
</reference>
<feature type="compositionally biased region" description="Basic and acidic residues" evidence="1">
    <location>
        <begin position="36"/>
        <end position="103"/>
    </location>
</feature>
<feature type="region of interest" description="Disordered" evidence="1">
    <location>
        <begin position="1"/>
        <end position="118"/>
    </location>
</feature>
<dbReference type="EMBL" id="BFEA01000292">
    <property type="protein sequence ID" value="GBG78319.1"/>
    <property type="molecule type" value="Genomic_DNA"/>
</dbReference>
<dbReference type="Proteomes" id="UP000265515">
    <property type="component" value="Unassembled WGS sequence"/>
</dbReference>
<protein>
    <submittedName>
        <fullName evidence="2">Uncharacterized protein</fullName>
    </submittedName>
</protein>
<dbReference type="AlphaFoldDB" id="A0A388L7N6"/>
<comment type="caution">
    <text evidence="2">The sequence shown here is derived from an EMBL/GenBank/DDBJ whole genome shotgun (WGS) entry which is preliminary data.</text>
</comment>
<evidence type="ECO:0000256" key="1">
    <source>
        <dbReference type="SAM" id="MobiDB-lite"/>
    </source>
</evidence>
<keyword evidence="3" id="KW-1185">Reference proteome</keyword>
<gene>
    <name evidence="2" type="ORF">CBR_g26348</name>
</gene>
<sequence length="282" mass="33567">MKAMKLRQAESQCAMSSEKKSPQQTYSFDNGKASSRTKDDDGTHDLQTKPQEVKESKESKENKESKEGKESEESKEREERRESKERRRERSERSDGRESKENMPRSVNESRAALQRERDDLIQDKEDLIRSLIKASKERDKLVVLLTSTRDIFEELQARTLKSKDIIHRYKKIIKRTTDVLWYQGFMARFFTHWRLRTTRKHKKRAVAVLSRAQELLMQVLSELGRARANRKTLEDSTSRLVHEQFQEARKTRQMLEDIDSQFQVLRSQVQTCYEEHRRPFK</sequence>